<evidence type="ECO:0000313" key="2">
    <source>
        <dbReference type="EMBL" id="CAG9310465.1"/>
    </source>
</evidence>
<proteinExistence type="predicted"/>
<organism evidence="2 3">
    <name type="scientific">Blepharisma stoltei</name>
    <dbReference type="NCBI Taxonomy" id="1481888"/>
    <lineage>
        <taxon>Eukaryota</taxon>
        <taxon>Sar</taxon>
        <taxon>Alveolata</taxon>
        <taxon>Ciliophora</taxon>
        <taxon>Postciliodesmatophora</taxon>
        <taxon>Heterotrichea</taxon>
        <taxon>Heterotrichida</taxon>
        <taxon>Blepharismidae</taxon>
        <taxon>Blepharisma</taxon>
    </lineage>
</organism>
<protein>
    <submittedName>
        <fullName evidence="2">Uncharacterized protein</fullName>
    </submittedName>
</protein>
<reference evidence="2" key="1">
    <citation type="submission" date="2021-09" db="EMBL/GenBank/DDBJ databases">
        <authorList>
            <consortium name="AG Swart"/>
            <person name="Singh M."/>
            <person name="Singh A."/>
            <person name="Seah K."/>
            <person name="Emmerich C."/>
        </authorList>
    </citation>
    <scope>NUCLEOTIDE SEQUENCE</scope>
    <source>
        <strain evidence="2">ATCC30299</strain>
    </source>
</reference>
<accession>A0AAU9ILV7</accession>
<name>A0AAU9ILV7_9CILI</name>
<evidence type="ECO:0000256" key="1">
    <source>
        <dbReference type="SAM" id="Phobius"/>
    </source>
</evidence>
<feature type="transmembrane region" description="Helical" evidence="1">
    <location>
        <begin position="37"/>
        <end position="64"/>
    </location>
</feature>
<gene>
    <name evidence="2" type="ORF">BSTOLATCC_MIC1631</name>
</gene>
<sequence>MNFLYLMKFESDLNFIFLIMFDSDINFIFLIKFESDLIFIFLVFRIFLSIVFLSSMITSVFLYLKVSWIGSISSSIFPSKRLKNSNILSSVSTFSASLSFHSYSDSELSSNPVSISSFNSKSSKIHPVKLRFLHKRKKNRKHYFPNLPLK</sequence>
<dbReference type="AlphaFoldDB" id="A0AAU9ILV7"/>
<dbReference type="EMBL" id="CAJZBQ010000002">
    <property type="protein sequence ID" value="CAG9310465.1"/>
    <property type="molecule type" value="Genomic_DNA"/>
</dbReference>
<comment type="caution">
    <text evidence="2">The sequence shown here is derived from an EMBL/GenBank/DDBJ whole genome shotgun (WGS) entry which is preliminary data.</text>
</comment>
<keyword evidence="3" id="KW-1185">Reference proteome</keyword>
<dbReference type="Proteomes" id="UP001162131">
    <property type="component" value="Unassembled WGS sequence"/>
</dbReference>
<feature type="transmembrane region" description="Helical" evidence="1">
    <location>
        <begin position="12"/>
        <end position="31"/>
    </location>
</feature>
<keyword evidence="1" id="KW-0472">Membrane</keyword>
<evidence type="ECO:0000313" key="3">
    <source>
        <dbReference type="Proteomes" id="UP001162131"/>
    </source>
</evidence>
<keyword evidence="1" id="KW-1133">Transmembrane helix</keyword>
<keyword evidence="1" id="KW-0812">Transmembrane</keyword>